<keyword evidence="5" id="KW-1185">Reference proteome</keyword>
<dbReference type="Pfam" id="PF13499">
    <property type="entry name" value="EF-hand_7"/>
    <property type="match status" value="2"/>
</dbReference>
<dbReference type="PROSITE" id="PS00018">
    <property type="entry name" value="EF_HAND_1"/>
    <property type="match status" value="3"/>
</dbReference>
<dbReference type="AlphaFoldDB" id="A0A7I8VVE3"/>
<organism evidence="4 5">
    <name type="scientific">Dimorphilus gyrociliatus</name>
    <dbReference type="NCBI Taxonomy" id="2664684"/>
    <lineage>
        <taxon>Eukaryota</taxon>
        <taxon>Metazoa</taxon>
        <taxon>Spiralia</taxon>
        <taxon>Lophotrochozoa</taxon>
        <taxon>Annelida</taxon>
        <taxon>Polychaeta</taxon>
        <taxon>Polychaeta incertae sedis</taxon>
        <taxon>Dinophilidae</taxon>
        <taxon>Dimorphilus</taxon>
    </lineage>
</organism>
<keyword evidence="2" id="KW-0106">Calcium</keyword>
<dbReference type="InterPro" id="IPR011992">
    <property type="entry name" value="EF-hand-dom_pair"/>
</dbReference>
<dbReference type="SMART" id="SM00054">
    <property type="entry name" value="EFh"/>
    <property type="match status" value="3"/>
</dbReference>
<dbReference type="CDD" id="cd00051">
    <property type="entry name" value="EFh"/>
    <property type="match status" value="1"/>
</dbReference>
<dbReference type="FunFam" id="1.10.238.10:FF:000178">
    <property type="entry name" value="Calmodulin-2 A"/>
    <property type="match status" value="1"/>
</dbReference>
<feature type="domain" description="EF-hand" evidence="3">
    <location>
        <begin position="94"/>
        <end position="129"/>
    </location>
</feature>
<dbReference type="Gene3D" id="1.10.238.10">
    <property type="entry name" value="EF-hand"/>
    <property type="match status" value="2"/>
</dbReference>
<dbReference type="GO" id="GO:0005509">
    <property type="term" value="F:calcium ion binding"/>
    <property type="evidence" value="ECO:0007669"/>
    <property type="project" value="InterPro"/>
</dbReference>
<dbReference type="PANTHER" id="PTHR23050">
    <property type="entry name" value="CALCIUM BINDING PROTEIN"/>
    <property type="match status" value="1"/>
</dbReference>
<reference evidence="4 5" key="1">
    <citation type="submission" date="2020-08" db="EMBL/GenBank/DDBJ databases">
        <authorList>
            <person name="Hejnol A."/>
        </authorList>
    </citation>
    <scope>NUCLEOTIDE SEQUENCE [LARGE SCALE GENOMIC DNA]</scope>
</reference>
<sequence length="156" mass="17588">MTEKLVDVLEDDIIRNAFTEAEIKELREAFNVFDKDGNGQITTDELSTVVHGLRQDFSEEDIKQMIDLVDVDGDGVITLSEFLEIMEDLRLMQSAEDEWLQAFRAFDKDGDGYINGDDILTTMKGLGEELTKAEVDIMVKEADLNGDGKINYGGEW</sequence>
<name>A0A7I8VVE3_9ANNE</name>
<dbReference type="Proteomes" id="UP000549394">
    <property type="component" value="Unassembled WGS sequence"/>
</dbReference>
<dbReference type="InterPro" id="IPR050145">
    <property type="entry name" value="Centrin_CML-like"/>
</dbReference>
<keyword evidence="1" id="KW-0677">Repeat</keyword>
<dbReference type="PROSITE" id="PS50222">
    <property type="entry name" value="EF_HAND_2"/>
    <property type="match status" value="3"/>
</dbReference>
<proteinExistence type="predicted"/>
<feature type="domain" description="EF-hand" evidence="3">
    <location>
        <begin position="21"/>
        <end position="56"/>
    </location>
</feature>
<evidence type="ECO:0000256" key="1">
    <source>
        <dbReference type="ARBA" id="ARBA00022737"/>
    </source>
</evidence>
<dbReference type="EMBL" id="CAJFCJ010000012">
    <property type="protein sequence ID" value="CAD5120243.1"/>
    <property type="molecule type" value="Genomic_DNA"/>
</dbReference>
<gene>
    <name evidence="4" type="ORF">DGYR_LOCUS8361</name>
</gene>
<comment type="caution">
    <text evidence="4">The sequence shown here is derived from an EMBL/GenBank/DDBJ whole genome shotgun (WGS) entry which is preliminary data.</text>
</comment>
<dbReference type="GO" id="GO:0043226">
    <property type="term" value="C:organelle"/>
    <property type="evidence" value="ECO:0007669"/>
    <property type="project" value="UniProtKB-ARBA"/>
</dbReference>
<dbReference type="OrthoDB" id="26525at2759"/>
<evidence type="ECO:0000313" key="5">
    <source>
        <dbReference type="Proteomes" id="UP000549394"/>
    </source>
</evidence>
<dbReference type="InterPro" id="IPR018247">
    <property type="entry name" value="EF_Hand_1_Ca_BS"/>
</dbReference>
<accession>A0A7I8VVE3</accession>
<dbReference type="SUPFAM" id="SSF47473">
    <property type="entry name" value="EF-hand"/>
    <property type="match status" value="1"/>
</dbReference>
<dbReference type="InterPro" id="IPR002048">
    <property type="entry name" value="EF_hand_dom"/>
</dbReference>
<evidence type="ECO:0000313" key="4">
    <source>
        <dbReference type="EMBL" id="CAD5120243.1"/>
    </source>
</evidence>
<feature type="domain" description="EF-hand" evidence="3">
    <location>
        <begin position="57"/>
        <end position="92"/>
    </location>
</feature>
<protein>
    <submittedName>
        <fullName evidence="4">DgyrCDS8813</fullName>
    </submittedName>
</protein>
<evidence type="ECO:0000259" key="3">
    <source>
        <dbReference type="PROSITE" id="PS50222"/>
    </source>
</evidence>
<evidence type="ECO:0000256" key="2">
    <source>
        <dbReference type="ARBA" id="ARBA00022837"/>
    </source>
</evidence>